<comment type="subcellular location">
    <subcellularLocation>
        <location evidence="1">Golgi apparatus membrane</location>
        <topology evidence="1">Single-pass membrane protein</topology>
    </subcellularLocation>
</comment>
<organism evidence="10 11">
    <name type="scientific">Marmota monax</name>
    <name type="common">Woodchuck</name>
    <dbReference type="NCBI Taxonomy" id="9995"/>
    <lineage>
        <taxon>Eukaryota</taxon>
        <taxon>Metazoa</taxon>
        <taxon>Chordata</taxon>
        <taxon>Craniata</taxon>
        <taxon>Vertebrata</taxon>
        <taxon>Euteleostomi</taxon>
        <taxon>Mammalia</taxon>
        <taxon>Eutheria</taxon>
        <taxon>Euarchontoglires</taxon>
        <taxon>Glires</taxon>
        <taxon>Rodentia</taxon>
        <taxon>Sciuromorpha</taxon>
        <taxon>Sciuridae</taxon>
        <taxon>Xerinae</taxon>
        <taxon>Marmotini</taxon>
        <taxon>Marmota</taxon>
    </lineage>
</organism>
<protein>
    <recommendedName>
        <fullName evidence="8">SREBP regulating gene protein</fullName>
    </recommendedName>
</protein>
<feature type="compositionally biased region" description="Polar residues" evidence="9">
    <location>
        <begin position="155"/>
        <end position="178"/>
    </location>
</feature>
<gene>
    <name evidence="10" type="ORF">MONAX_5E018317</name>
</gene>
<evidence type="ECO:0000256" key="6">
    <source>
        <dbReference type="ARBA" id="ARBA00023180"/>
    </source>
</evidence>
<feature type="region of interest" description="Disordered" evidence="9">
    <location>
        <begin position="155"/>
        <end position="182"/>
    </location>
</feature>
<keyword evidence="6" id="KW-0325">Glycoprotein</keyword>
<keyword evidence="4" id="KW-0333">Golgi apparatus</keyword>
<keyword evidence="3" id="KW-1133">Transmembrane helix</keyword>
<evidence type="ECO:0000256" key="8">
    <source>
        <dbReference type="ARBA" id="ARBA00023485"/>
    </source>
</evidence>
<evidence type="ECO:0000256" key="3">
    <source>
        <dbReference type="ARBA" id="ARBA00022989"/>
    </source>
</evidence>
<dbReference type="Proteomes" id="UP000335636">
    <property type="component" value="Unassembled WGS sequence"/>
</dbReference>
<sequence length="312" mass="34119">MVNLAARVWRRLLRKRWVLALVFGLSLIYFLSSTLKHEEREYSSTWAIAAGQAISAGTPFKGSTSSRTTWGLLTNGCCNVSVPSTMQYCCDGCLANGCGSAYEHRVSCCLQPNKQLLLQRFLNRAAVAFRNLFMAVEDHFELCWAECRTSSQSVQHENTYRTPRPSTATERARPSSSLRDGRCSLGSETLLEDARHPGPDFNVPSSPGQGDKVAWGHLTVTTSCTVCGRCPPSGGTWQSSSMKRTGTSGWAQAGKNRGLSWGWCRPPWRLSSAPTPGPVACVHQAPGVHFHFDLGSALQNYLLDSFGILGKP</sequence>
<evidence type="ECO:0000256" key="9">
    <source>
        <dbReference type="SAM" id="MobiDB-lite"/>
    </source>
</evidence>
<evidence type="ECO:0000313" key="10">
    <source>
        <dbReference type="EMBL" id="VTJ66310.1"/>
    </source>
</evidence>
<evidence type="ECO:0000256" key="2">
    <source>
        <dbReference type="ARBA" id="ARBA00022692"/>
    </source>
</evidence>
<reference evidence="10" key="1">
    <citation type="submission" date="2019-04" db="EMBL/GenBank/DDBJ databases">
        <authorList>
            <person name="Alioto T."/>
            <person name="Alioto T."/>
        </authorList>
    </citation>
    <scope>NUCLEOTIDE SEQUENCE [LARGE SCALE GENOMIC DNA]</scope>
</reference>
<accession>A0A5E4BBI1</accession>
<evidence type="ECO:0000256" key="7">
    <source>
        <dbReference type="ARBA" id="ARBA00023461"/>
    </source>
</evidence>
<name>A0A5E4BBI1_MARMO</name>
<dbReference type="InterPro" id="IPR019352">
    <property type="entry name" value="SPRING1"/>
</dbReference>
<evidence type="ECO:0000256" key="4">
    <source>
        <dbReference type="ARBA" id="ARBA00023034"/>
    </source>
</evidence>
<dbReference type="AlphaFoldDB" id="A0A5E4BBI1"/>
<comment type="caution">
    <text evidence="10">The sequence shown here is derived from an EMBL/GenBank/DDBJ whole genome shotgun (WGS) entry which is preliminary data.</text>
</comment>
<keyword evidence="2" id="KW-0812">Transmembrane</keyword>
<dbReference type="EMBL" id="CABDUW010000337">
    <property type="protein sequence ID" value="VTJ66310.1"/>
    <property type="molecule type" value="Genomic_DNA"/>
</dbReference>
<dbReference type="PANTHER" id="PTHR13481">
    <property type="entry name" value="SREBP REGULATING GENE PROTEIN"/>
    <property type="match status" value="1"/>
</dbReference>
<evidence type="ECO:0000256" key="1">
    <source>
        <dbReference type="ARBA" id="ARBA00004194"/>
    </source>
</evidence>
<evidence type="ECO:0000313" key="11">
    <source>
        <dbReference type="Proteomes" id="UP000335636"/>
    </source>
</evidence>
<keyword evidence="11" id="KW-1185">Reference proteome</keyword>
<comment type="similarity">
    <text evidence="7">Belongs to the SPRING family.</text>
</comment>
<dbReference type="GO" id="GO:2000640">
    <property type="term" value="P:positive regulation of SREBP signaling pathway"/>
    <property type="evidence" value="ECO:0007669"/>
    <property type="project" value="InterPro"/>
</dbReference>
<dbReference type="Pfam" id="PF10218">
    <property type="entry name" value="SPRING1"/>
    <property type="match status" value="1"/>
</dbReference>
<keyword evidence="5" id="KW-0472">Membrane</keyword>
<proteinExistence type="inferred from homology"/>
<evidence type="ECO:0000256" key="5">
    <source>
        <dbReference type="ARBA" id="ARBA00023136"/>
    </source>
</evidence>
<dbReference type="GO" id="GO:0000139">
    <property type="term" value="C:Golgi membrane"/>
    <property type="evidence" value="ECO:0007669"/>
    <property type="project" value="UniProtKB-SubCell"/>
</dbReference>
<dbReference type="PANTHER" id="PTHR13481:SF0">
    <property type="entry name" value="SREBP REGULATING GENE PROTEIN"/>
    <property type="match status" value="1"/>
</dbReference>